<comment type="caution">
    <text evidence="1">The sequence shown here is derived from an EMBL/GenBank/DDBJ whole genome shotgun (WGS) entry which is preliminary data.</text>
</comment>
<protein>
    <submittedName>
        <fullName evidence="1">Uncharacterized protein</fullName>
    </submittedName>
</protein>
<dbReference type="AlphaFoldDB" id="A0A0D6P402"/>
<sequence length="114" mass="12118">MATTGKFRIFGALIAGAVAFGIGSAARADVLFHNTTGHTVFFGVTCDGQGVDQWTLAPYGNRSLVCNNGAQEMRVFIKTAHGADTVTVRATVWDGRTYNLGYDDDGDVSIARRG</sequence>
<evidence type="ECO:0000313" key="1">
    <source>
        <dbReference type="EMBL" id="GAN76495.1"/>
    </source>
</evidence>
<organism evidence="1 2">
    <name type="scientific">Acidisphaera rubrifaciens HS-AP3</name>
    <dbReference type="NCBI Taxonomy" id="1231350"/>
    <lineage>
        <taxon>Bacteria</taxon>
        <taxon>Pseudomonadati</taxon>
        <taxon>Pseudomonadota</taxon>
        <taxon>Alphaproteobacteria</taxon>
        <taxon>Acetobacterales</taxon>
        <taxon>Acetobacteraceae</taxon>
        <taxon>Acidisphaera</taxon>
    </lineage>
</organism>
<accession>A0A0D6P402</accession>
<gene>
    <name evidence="1" type="ORF">Asru_0104_18</name>
</gene>
<proteinExistence type="predicted"/>
<keyword evidence="2" id="KW-1185">Reference proteome</keyword>
<evidence type="ECO:0000313" key="2">
    <source>
        <dbReference type="Proteomes" id="UP000032680"/>
    </source>
</evidence>
<dbReference type="RefSeq" id="WP_048860308.1">
    <property type="nucleotide sequence ID" value="NZ_BANB01000104.1"/>
</dbReference>
<dbReference type="EMBL" id="BANB01000104">
    <property type="protein sequence ID" value="GAN76495.1"/>
    <property type="molecule type" value="Genomic_DNA"/>
</dbReference>
<dbReference type="Proteomes" id="UP000032680">
    <property type="component" value="Unassembled WGS sequence"/>
</dbReference>
<dbReference type="InterPro" id="IPR010916">
    <property type="entry name" value="TonB_box_CS"/>
</dbReference>
<name>A0A0D6P402_9PROT</name>
<dbReference type="PROSITE" id="PS00430">
    <property type="entry name" value="TONB_DEPENDENT_REC_1"/>
    <property type="match status" value="1"/>
</dbReference>
<reference evidence="1 2" key="1">
    <citation type="submission" date="2012-11" db="EMBL/GenBank/DDBJ databases">
        <title>Whole genome sequence of Acidisphaera rubrifaciens HS-AP3.</title>
        <authorList>
            <person name="Azuma Y."/>
            <person name="Higashiura N."/>
            <person name="Hirakawa H."/>
            <person name="Matsushita K."/>
        </authorList>
    </citation>
    <scope>NUCLEOTIDE SEQUENCE [LARGE SCALE GENOMIC DNA]</scope>
    <source>
        <strain evidence="1 2">HS-AP3</strain>
    </source>
</reference>